<dbReference type="SUPFAM" id="SSF48403">
    <property type="entry name" value="Ankyrin repeat"/>
    <property type="match status" value="1"/>
</dbReference>
<gene>
    <name evidence="2" type="ORF">TPC1_10113</name>
</gene>
<dbReference type="PANTHER" id="PTHR24120:SF4">
    <property type="entry name" value="GH07239P"/>
    <property type="match status" value="1"/>
</dbReference>
<dbReference type="PANTHER" id="PTHR24120">
    <property type="entry name" value="GH07239P"/>
    <property type="match status" value="1"/>
</dbReference>
<evidence type="ECO:0000313" key="2">
    <source>
        <dbReference type="EMBL" id="JAP96523.1"/>
    </source>
</evidence>
<protein>
    <submittedName>
        <fullName evidence="2">Ankyrin repeat-containing protein</fullName>
    </submittedName>
</protein>
<accession>A0A146KIP7</accession>
<dbReference type="AlphaFoldDB" id="A0A146KIP7"/>
<dbReference type="Pfam" id="PF12796">
    <property type="entry name" value="Ank_2"/>
    <property type="match status" value="1"/>
</dbReference>
<organism evidence="2">
    <name type="scientific">Trepomonas sp. PC1</name>
    <dbReference type="NCBI Taxonomy" id="1076344"/>
    <lineage>
        <taxon>Eukaryota</taxon>
        <taxon>Metamonada</taxon>
        <taxon>Diplomonadida</taxon>
        <taxon>Hexamitidae</taxon>
        <taxon>Hexamitinae</taxon>
        <taxon>Trepomonas</taxon>
    </lineage>
</organism>
<dbReference type="InterPro" id="IPR036770">
    <property type="entry name" value="Ankyrin_rpt-contain_sf"/>
</dbReference>
<feature type="non-terminal residue" evidence="2">
    <location>
        <position position="185"/>
    </location>
</feature>
<dbReference type="InterPro" id="IPR002110">
    <property type="entry name" value="Ankyrin_rpt"/>
</dbReference>
<name>A0A146KIP7_9EUKA</name>
<dbReference type="PROSITE" id="PS50088">
    <property type="entry name" value="ANK_REPEAT"/>
    <property type="match status" value="1"/>
</dbReference>
<keyword evidence="1" id="KW-0040">ANK repeat</keyword>
<proteinExistence type="predicted"/>
<evidence type="ECO:0000256" key="1">
    <source>
        <dbReference type="PROSITE-ProRule" id="PRU00023"/>
    </source>
</evidence>
<feature type="non-terminal residue" evidence="2">
    <location>
        <position position="1"/>
    </location>
</feature>
<dbReference type="EMBL" id="GDID01000083">
    <property type="protein sequence ID" value="JAP96523.1"/>
    <property type="molecule type" value="Transcribed_RNA"/>
</dbReference>
<reference evidence="2" key="1">
    <citation type="submission" date="2015-07" db="EMBL/GenBank/DDBJ databases">
        <title>Adaptation to a free-living lifestyle via gene acquisitions in the diplomonad Trepomonas sp. PC1.</title>
        <authorList>
            <person name="Xu F."/>
            <person name="Jerlstrom-Hultqvist J."/>
            <person name="Kolisko M."/>
            <person name="Simpson A.G.B."/>
            <person name="Roger A.J."/>
            <person name="Svard S.G."/>
            <person name="Andersson J.O."/>
        </authorList>
    </citation>
    <scope>NUCLEOTIDE SEQUENCE</scope>
    <source>
        <strain evidence="2">PC1</strain>
    </source>
</reference>
<feature type="repeat" description="ANK" evidence="1">
    <location>
        <begin position="128"/>
        <end position="160"/>
    </location>
</feature>
<dbReference type="Gene3D" id="1.25.40.20">
    <property type="entry name" value="Ankyrin repeat-containing domain"/>
    <property type="match status" value="1"/>
</dbReference>
<sequence length="185" mass="20693">SVSTQKLLRSTAIQQKIVKNGYFDPLTQRENDKSSDSPLLRAFITGNKAKFVKLYDEYAAISQVNQLMCNVFLYGRNFNPQMRQADLMNNVDISGKTILHYAAAGDLDMEEGYFKQLPQKFAGQQDVNGVTALMVAALYGNLNAVKTLKKYEAKMQDRNGTTALMIAAKYDHFFVVNELIASEGT</sequence>